<gene>
    <name evidence="1" type="ORF">PYW08_001972</name>
</gene>
<dbReference type="EMBL" id="CM056788">
    <property type="protein sequence ID" value="KAJ8730559.1"/>
    <property type="molecule type" value="Genomic_DNA"/>
</dbReference>
<keyword evidence="2" id="KW-1185">Reference proteome</keyword>
<proteinExistence type="predicted"/>
<sequence>MFFQTPDEEPNCSNTTSNTVKSNARSRRQKKLRRKNKLKAIRKRQHQNAAIPQVPVSIPSVPNIRTTMSSWAENFTKAATWQLKNEVAYWKSKAKALEHENMILHRTIRQNCFDKDSRKKFPNIHELYEYECDSADLPESEDEDSDEKAVPDSEVSVQEHFEVSEEYIQFLRDNQVYRESARQERERLRAKSDVEKSQIEEMEAGPPEQTEDNQEILKKVYGEGWERISALEMSLKTQFISICDQDKPMYWPNIPFNFNFG</sequence>
<comment type="caution">
    <text evidence="1">The sequence shown here is derived from an EMBL/GenBank/DDBJ whole genome shotgun (WGS) entry which is preliminary data.</text>
</comment>
<organism evidence="1 2">
    <name type="scientific">Mythimna loreyi</name>
    <dbReference type="NCBI Taxonomy" id="667449"/>
    <lineage>
        <taxon>Eukaryota</taxon>
        <taxon>Metazoa</taxon>
        <taxon>Ecdysozoa</taxon>
        <taxon>Arthropoda</taxon>
        <taxon>Hexapoda</taxon>
        <taxon>Insecta</taxon>
        <taxon>Pterygota</taxon>
        <taxon>Neoptera</taxon>
        <taxon>Endopterygota</taxon>
        <taxon>Lepidoptera</taxon>
        <taxon>Glossata</taxon>
        <taxon>Ditrysia</taxon>
        <taxon>Noctuoidea</taxon>
        <taxon>Noctuidae</taxon>
        <taxon>Noctuinae</taxon>
        <taxon>Hadenini</taxon>
        <taxon>Mythimna</taxon>
    </lineage>
</organism>
<evidence type="ECO:0000313" key="1">
    <source>
        <dbReference type="EMBL" id="KAJ8730559.1"/>
    </source>
</evidence>
<protein>
    <submittedName>
        <fullName evidence="1">Uncharacterized protein</fullName>
    </submittedName>
</protein>
<evidence type="ECO:0000313" key="2">
    <source>
        <dbReference type="Proteomes" id="UP001231649"/>
    </source>
</evidence>
<accession>A0ACC2R0Y7</accession>
<reference evidence="1" key="1">
    <citation type="submission" date="2023-03" db="EMBL/GenBank/DDBJ databases">
        <title>Chromosome-level genomes of two armyworms, Mythimna separata and Mythimna loreyi, provide insights into the biosynthesis and reception of sex pheromones.</title>
        <authorList>
            <person name="Zhao H."/>
        </authorList>
    </citation>
    <scope>NUCLEOTIDE SEQUENCE</scope>
    <source>
        <strain evidence="1">BeijingLab</strain>
    </source>
</reference>
<name>A0ACC2R0Y7_9NEOP</name>
<dbReference type="Proteomes" id="UP001231649">
    <property type="component" value="Chromosome 12"/>
</dbReference>